<comment type="caution">
    <text evidence="1">The sequence shown here is derived from an EMBL/GenBank/DDBJ whole genome shotgun (WGS) entry which is preliminary data.</text>
</comment>
<organism evidence="1 2">
    <name type="scientific">Phlebia brevispora</name>
    <dbReference type="NCBI Taxonomy" id="194682"/>
    <lineage>
        <taxon>Eukaryota</taxon>
        <taxon>Fungi</taxon>
        <taxon>Dikarya</taxon>
        <taxon>Basidiomycota</taxon>
        <taxon>Agaricomycotina</taxon>
        <taxon>Agaricomycetes</taxon>
        <taxon>Polyporales</taxon>
        <taxon>Meruliaceae</taxon>
        <taxon>Phlebia</taxon>
    </lineage>
</organism>
<dbReference type="EMBL" id="JANHOG010000548">
    <property type="protein sequence ID" value="KAJ3553363.1"/>
    <property type="molecule type" value="Genomic_DNA"/>
</dbReference>
<gene>
    <name evidence="1" type="ORF">NM688_g3652</name>
</gene>
<accession>A0ACC1T549</accession>
<sequence length="765" mass="83211">MTSNFDAPVVYANELTRHAGQWLGHPLWYPDPDDRGDVQIGDVGYIVKGRFKRVFNTLDNTPQNLQGLRYNTTLNDPRPNYVKAGTLASQSVKVRGADGAVEGFIPGGATVSAGCSFECSSHQGAILHLQAPGDMLAVEHNNRFATYMKTNHRSWVNYIEENLGSSVEPTDVVLVSGHVKTSEWAVAAFQSTTRTANAFINATLAPSAGAGFELTISDQTGMHHAHHWGPQRRVAAPTPYSSMTSLGTPGNQCIFLSYYKIKYRLGLFPKVMAAGAGPAPLPDQPPEERGSAVLALDDMEVETEAPGQSDQPTSPVDALLDYILANSKADVAIASHGELEMFIGDEHALDVTTYLRIHQPMIHVDEDNVGRLSLESLVLAQQRRRRALIQPDYDDADPEKRYGAPNIQGAAERVVLAGGKTLQWLDTVLKDDSEDGVAISSFSISKDGEFLLTSLDNYNIKLWHIPTGQHIREYPGHLDTVLTVAFAPDGMKFVSGSADSTARLWDVEPGLDHPSSVLGGHEAWVWCVAYSPDGKTIATGSFDQTVHLWNPDGKEGPTLEHDGQVTLLDFSPDSKTILTVADSDALLWDCNSGQKLLTLSAHTATIWSMGFSPQGDRIVTSSDDSTARIWDAQTGNELVILHEHTGPIWTSEFSPDGQYVVTGSLDETIAVCDSFSGENKFIISERPAHVHSVSYSHDGSYIASGDAEGLVKLWDASSGAFVAEFQGHQEKVKSVAWTPDDKYVVSSSDDGSARIWSIHDLLRFL</sequence>
<protein>
    <submittedName>
        <fullName evidence="1">Uncharacterized protein</fullName>
    </submittedName>
</protein>
<keyword evidence="2" id="KW-1185">Reference proteome</keyword>
<proteinExistence type="predicted"/>
<evidence type="ECO:0000313" key="2">
    <source>
        <dbReference type="Proteomes" id="UP001148662"/>
    </source>
</evidence>
<reference evidence="1" key="1">
    <citation type="submission" date="2022-07" db="EMBL/GenBank/DDBJ databases">
        <title>Genome Sequence of Phlebia brevispora.</title>
        <authorList>
            <person name="Buettner E."/>
        </authorList>
    </citation>
    <scope>NUCLEOTIDE SEQUENCE</scope>
    <source>
        <strain evidence="1">MPL23</strain>
    </source>
</reference>
<evidence type="ECO:0000313" key="1">
    <source>
        <dbReference type="EMBL" id="KAJ3553363.1"/>
    </source>
</evidence>
<dbReference type="Proteomes" id="UP001148662">
    <property type="component" value="Unassembled WGS sequence"/>
</dbReference>
<name>A0ACC1T549_9APHY</name>